<organism evidence="3">
    <name type="scientific">marine metagenome</name>
    <dbReference type="NCBI Taxonomy" id="408172"/>
    <lineage>
        <taxon>unclassified sequences</taxon>
        <taxon>metagenomes</taxon>
        <taxon>ecological metagenomes</taxon>
    </lineage>
</organism>
<evidence type="ECO:0000256" key="1">
    <source>
        <dbReference type="ARBA" id="ARBA00007637"/>
    </source>
</evidence>
<name>A0A382MT35_9ZZZZ</name>
<evidence type="ECO:0000259" key="2">
    <source>
        <dbReference type="Pfam" id="PF01370"/>
    </source>
</evidence>
<evidence type="ECO:0000313" key="3">
    <source>
        <dbReference type="EMBL" id="SVC51896.1"/>
    </source>
</evidence>
<dbReference type="AlphaFoldDB" id="A0A382MT35"/>
<sequence length="288" mass="32235">MKMLVSGALGNIGTILGNKLQKNNIPFIGLDVANQGFTNDDFFQLDITNKSDLHEKKSVFNEVDTLIHLVSKIDAGADLTNTGIESINVNIKGTLNLLEHLPNLKNILFTSTYMVYGIPKQNPVTENHIQEPHTVYGTSKIVTEKYLQVYAQEKGINLTIFRYMGIYGLMSHYANQAIPLFIKLIAAEKNPIIYGNGLQRRNHLFIDDAIDAILAWINNKKPGIFNIGGMDSPTNLDLISMINEKMNKKIKPIFKESQQYDFITDISRAAAVLHFQPKTRIKGGLSNT</sequence>
<dbReference type="InterPro" id="IPR036291">
    <property type="entry name" value="NAD(P)-bd_dom_sf"/>
</dbReference>
<dbReference type="SUPFAM" id="SSF51735">
    <property type="entry name" value="NAD(P)-binding Rossmann-fold domains"/>
    <property type="match status" value="1"/>
</dbReference>
<gene>
    <name evidence="3" type="ORF">METZ01_LOCUS304750</name>
</gene>
<dbReference type="EMBL" id="UINC01095646">
    <property type="protein sequence ID" value="SVC51896.1"/>
    <property type="molecule type" value="Genomic_DNA"/>
</dbReference>
<dbReference type="PANTHER" id="PTHR43000">
    <property type="entry name" value="DTDP-D-GLUCOSE 4,6-DEHYDRATASE-RELATED"/>
    <property type="match status" value="1"/>
</dbReference>
<feature type="non-terminal residue" evidence="3">
    <location>
        <position position="288"/>
    </location>
</feature>
<dbReference type="InterPro" id="IPR001509">
    <property type="entry name" value="Epimerase_deHydtase"/>
</dbReference>
<dbReference type="Pfam" id="PF01370">
    <property type="entry name" value="Epimerase"/>
    <property type="match status" value="1"/>
</dbReference>
<reference evidence="3" key="1">
    <citation type="submission" date="2018-05" db="EMBL/GenBank/DDBJ databases">
        <authorList>
            <person name="Lanie J.A."/>
            <person name="Ng W.-L."/>
            <person name="Kazmierczak K.M."/>
            <person name="Andrzejewski T.M."/>
            <person name="Davidsen T.M."/>
            <person name="Wayne K.J."/>
            <person name="Tettelin H."/>
            <person name="Glass J.I."/>
            <person name="Rusch D."/>
            <person name="Podicherti R."/>
            <person name="Tsui H.-C.T."/>
            <person name="Winkler M.E."/>
        </authorList>
    </citation>
    <scope>NUCLEOTIDE SEQUENCE</scope>
</reference>
<accession>A0A382MT35</accession>
<comment type="similarity">
    <text evidence="1">Belongs to the NAD(P)-dependent epimerase/dehydratase family.</text>
</comment>
<dbReference type="Gene3D" id="3.40.50.720">
    <property type="entry name" value="NAD(P)-binding Rossmann-like Domain"/>
    <property type="match status" value="1"/>
</dbReference>
<feature type="domain" description="NAD-dependent epimerase/dehydratase" evidence="2">
    <location>
        <begin position="3"/>
        <end position="228"/>
    </location>
</feature>
<protein>
    <recommendedName>
        <fullName evidence="2">NAD-dependent epimerase/dehydratase domain-containing protein</fullName>
    </recommendedName>
</protein>
<proteinExistence type="inferred from homology"/>